<evidence type="ECO:0000313" key="2">
    <source>
        <dbReference type="EMBL" id="MFC3851928.1"/>
    </source>
</evidence>
<protein>
    <submittedName>
        <fullName evidence="2">GDSL-type esterase/lipase family protein</fullName>
    </submittedName>
</protein>
<dbReference type="EMBL" id="JBHRYR010000002">
    <property type="protein sequence ID" value="MFC3851928.1"/>
    <property type="molecule type" value="Genomic_DNA"/>
</dbReference>
<dbReference type="SUPFAM" id="SSF52266">
    <property type="entry name" value="SGNH hydrolase"/>
    <property type="match status" value="1"/>
</dbReference>
<proteinExistence type="predicted"/>
<dbReference type="InterPro" id="IPR036514">
    <property type="entry name" value="SGNH_hydro_sf"/>
</dbReference>
<sequence length="206" mass="23616">MTDRYLFLGDSVTDCDRQRSVKQPNRAEALGYGWVNRVATELLAKEPTTKVWNRGFGGCRVNELLTHDWCPLKQTRGSDFTCITLMLGINDIWYPMSDHEYPDIKRILAEFDHLLDRLQPLAERLLIMEPFAIPGTATMEQWWPPLQEMQTGMGALVAERKLAWLPLQAGFSTQSSEQPALWAYDGVHPEVLGHQWLAEQWLQCNG</sequence>
<keyword evidence="3" id="KW-1185">Reference proteome</keyword>
<dbReference type="InterPro" id="IPR053140">
    <property type="entry name" value="GDSL_Rv0518-like"/>
</dbReference>
<dbReference type="PANTHER" id="PTHR43784">
    <property type="entry name" value="GDSL-LIKE LIPASE/ACYLHYDROLASE, PUTATIVE (AFU_ORTHOLOGUE AFUA_2G00820)-RELATED"/>
    <property type="match status" value="1"/>
</dbReference>
<dbReference type="Pfam" id="PF13472">
    <property type="entry name" value="Lipase_GDSL_2"/>
    <property type="match status" value="1"/>
</dbReference>
<gene>
    <name evidence="2" type="ORF">ACFOOG_03690</name>
</gene>
<comment type="caution">
    <text evidence="2">The sequence shown here is derived from an EMBL/GenBank/DDBJ whole genome shotgun (WGS) entry which is preliminary data.</text>
</comment>
<feature type="domain" description="SGNH hydrolase-type esterase" evidence="1">
    <location>
        <begin position="7"/>
        <end position="195"/>
    </location>
</feature>
<dbReference type="PANTHER" id="PTHR43784:SF2">
    <property type="entry name" value="GDSL-LIKE LIPASE_ACYLHYDROLASE, PUTATIVE (AFU_ORTHOLOGUE AFUA_2G00820)-RELATED"/>
    <property type="match status" value="1"/>
</dbReference>
<dbReference type="InterPro" id="IPR013830">
    <property type="entry name" value="SGNH_hydro"/>
</dbReference>
<dbReference type="Gene3D" id="3.40.50.1110">
    <property type="entry name" value="SGNH hydrolase"/>
    <property type="match status" value="1"/>
</dbReference>
<organism evidence="2 3">
    <name type="scientific">Saccharospirillum mangrovi</name>
    <dbReference type="NCBI Taxonomy" id="2161747"/>
    <lineage>
        <taxon>Bacteria</taxon>
        <taxon>Pseudomonadati</taxon>
        <taxon>Pseudomonadota</taxon>
        <taxon>Gammaproteobacteria</taxon>
        <taxon>Oceanospirillales</taxon>
        <taxon>Saccharospirillaceae</taxon>
        <taxon>Saccharospirillum</taxon>
    </lineage>
</organism>
<dbReference type="Proteomes" id="UP001595617">
    <property type="component" value="Unassembled WGS sequence"/>
</dbReference>
<reference evidence="3" key="1">
    <citation type="journal article" date="2019" name="Int. J. Syst. Evol. Microbiol.">
        <title>The Global Catalogue of Microorganisms (GCM) 10K type strain sequencing project: providing services to taxonomists for standard genome sequencing and annotation.</title>
        <authorList>
            <consortium name="The Broad Institute Genomics Platform"/>
            <consortium name="The Broad Institute Genome Sequencing Center for Infectious Disease"/>
            <person name="Wu L."/>
            <person name="Ma J."/>
        </authorList>
    </citation>
    <scope>NUCLEOTIDE SEQUENCE [LARGE SCALE GENOMIC DNA]</scope>
    <source>
        <strain evidence="3">IBRC 10765</strain>
    </source>
</reference>
<accession>A0ABV7ZTP7</accession>
<evidence type="ECO:0000313" key="3">
    <source>
        <dbReference type="Proteomes" id="UP001595617"/>
    </source>
</evidence>
<name>A0ABV7ZTP7_9GAMM</name>
<evidence type="ECO:0000259" key="1">
    <source>
        <dbReference type="Pfam" id="PF13472"/>
    </source>
</evidence>
<dbReference type="RefSeq" id="WP_380693490.1">
    <property type="nucleotide sequence ID" value="NZ_JBHRYR010000002.1"/>
</dbReference>